<organism evidence="1 2">
    <name type="scientific">Trifolium medium</name>
    <dbReference type="NCBI Taxonomy" id="97028"/>
    <lineage>
        <taxon>Eukaryota</taxon>
        <taxon>Viridiplantae</taxon>
        <taxon>Streptophyta</taxon>
        <taxon>Embryophyta</taxon>
        <taxon>Tracheophyta</taxon>
        <taxon>Spermatophyta</taxon>
        <taxon>Magnoliopsida</taxon>
        <taxon>eudicotyledons</taxon>
        <taxon>Gunneridae</taxon>
        <taxon>Pentapetalae</taxon>
        <taxon>rosids</taxon>
        <taxon>fabids</taxon>
        <taxon>Fabales</taxon>
        <taxon>Fabaceae</taxon>
        <taxon>Papilionoideae</taxon>
        <taxon>50 kb inversion clade</taxon>
        <taxon>NPAAA clade</taxon>
        <taxon>Hologalegina</taxon>
        <taxon>IRL clade</taxon>
        <taxon>Trifolieae</taxon>
        <taxon>Trifolium</taxon>
    </lineage>
</organism>
<sequence>VNGGDSEVNPKQKALNYWQKKIHNKVPQFIEGMASSPMPTADLQDLQQLCSTLFSKKGLLG</sequence>
<evidence type="ECO:0000313" key="2">
    <source>
        <dbReference type="Proteomes" id="UP000265520"/>
    </source>
</evidence>
<dbReference type="AlphaFoldDB" id="A0A392RW85"/>
<feature type="non-terminal residue" evidence="1">
    <location>
        <position position="1"/>
    </location>
</feature>
<name>A0A392RW85_9FABA</name>
<protein>
    <submittedName>
        <fullName evidence="1">Uncharacterized protein</fullName>
    </submittedName>
</protein>
<reference evidence="1 2" key="1">
    <citation type="journal article" date="2018" name="Front. Plant Sci.">
        <title>Red Clover (Trifolium pratense) and Zigzag Clover (T. medium) - A Picture of Genomic Similarities and Differences.</title>
        <authorList>
            <person name="Dluhosova J."/>
            <person name="Istvanek J."/>
            <person name="Nedelnik J."/>
            <person name="Repkova J."/>
        </authorList>
    </citation>
    <scope>NUCLEOTIDE SEQUENCE [LARGE SCALE GENOMIC DNA]</scope>
    <source>
        <strain evidence="2">cv. 10/8</strain>
        <tissue evidence="1">Leaf</tissue>
    </source>
</reference>
<comment type="caution">
    <text evidence="1">The sequence shown here is derived from an EMBL/GenBank/DDBJ whole genome shotgun (WGS) entry which is preliminary data.</text>
</comment>
<accession>A0A392RW85</accession>
<keyword evidence="2" id="KW-1185">Reference proteome</keyword>
<dbReference type="EMBL" id="LXQA010272792">
    <property type="protein sequence ID" value="MCI39865.1"/>
    <property type="molecule type" value="Genomic_DNA"/>
</dbReference>
<proteinExistence type="predicted"/>
<evidence type="ECO:0000313" key="1">
    <source>
        <dbReference type="EMBL" id="MCI39865.1"/>
    </source>
</evidence>
<dbReference type="Proteomes" id="UP000265520">
    <property type="component" value="Unassembled WGS sequence"/>
</dbReference>